<dbReference type="InterPro" id="IPR001900">
    <property type="entry name" value="RNase_II/R"/>
</dbReference>
<dbReference type="NCBIfam" id="TIGR00358">
    <property type="entry name" value="3_prime_RNase"/>
    <property type="match status" value="1"/>
</dbReference>
<gene>
    <name evidence="8" type="primary">rnr</name>
    <name evidence="11" type="ORF">DES53_10723</name>
</gene>
<dbReference type="Pfam" id="PF17876">
    <property type="entry name" value="CSD2"/>
    <property type="match status" value="1"/>
</dbReference>
<dbReference type="CDD" id="cd04471">
    <property type="entry name" value="S1_RNase_R"/>
    <property type="match status" value="1"/>
</dbReference>
<dbReference type="Gene3D" id="2.40.50.140">
    <property type="entry name" value="Nucleic acid-binding proteins"/>
    <property type="match status" value="2"/>
</dbReference>
<dbReference type="PANTHER" id="PTHR23355">
    <property type="entry name" value="RIBONUCLEASE"/>
    <property type="match status" value="1"/>
</dbReference>
<feature type="compositionally biased region" description="Basic residues" evidence="9">
    <location>
        <begin position="819"/>
        <end position="831"/>
    </location>
</feature>
<dbReference type="GO" id="GO:0006402">
    <property type="term" value="P:mRNA catabolic process"/>
    <property type="evidence" value="ECO:0007669"/>
    <property type="project" value="TreeGrafter"/>
</dbReference>
<dbReference type="RefSeq" id="WP_113959845.1">
    <property type="nucleotide sequence ID" value="NZ_QNRR01000007.1"/>
</dbReference>
<evidence type="ECO:0000313" key="11">
    <source>
        <dbReference type="EMBL" id="RBP41194.1"/>
    </source>
</evidence>
<organism evidence="11 12">
    <name type="scientific">Roseimicrobium gellanilyticum</name>
    <dbReference type="NCBI Taxonomy" id="748857"/>
    <lineage>
        <taxon>Bacteria</taxon>
        <taxon>Pseudomonadati</taxon>
        <taxon>Verrucomicrobiota</taxon>
        <taxon>Verrucomicrobiia</taxon>
        <taxon>Verrucomicrobiales</taxon>
        <taxon>Verrucomicrobiaceae</taxon>
        <taxon>Roseimicrobium</taxon>
    </lineage>
</organism>
<dbReference type="InterPro" id="IPR022966">
    <property type="entry name" value="RNase_II/R_CS"/>
</dbReference>
<dbReference type="InterPro" id="IPR013223">
    <property type="entry name" value="RNase_B_OB_dom"/>
</dbReference>
<comment type="subcellular location">
    <subcellularLocation>
        <location evidence="2 8">Cytoplasm</location>
    </subcellularLocation>
</comment>
<feature type="compositionally biased region" description="Basic and acidic residues" evidence="9">
    <location>
        <begin position="735"/>
        <end position="750"/>
    </location>
</feature>
<dbReference type="InterPro" id="IPR011805">
    <property type="entry name" value="RNase_R"/>
</dbReference>
<evidence type="ECO:0000256" key="5">
    <source>
        <dbReference type="ARBA" id="ARBA00022801"/>
    </source>
</evidence>
<reference evidence="11 12" key="1">
    <citation type="submission" date="2018-06" db="EMBL/GenBank/DDBJ databases">
        <title>Genomic Encyclopedia of Type Strains, Phase IV (KMG-IV): sequencing the most valuable type-strain genomes for metagenomic binning, comparative biology and taxonomic classification.</title>
        <authorList>
            <person name="Goeker M."/>
        </authorList>
    </citation>
    <scope>NUCLEOTIDE SEQUENCE [LARGE SCALE GENOMIC DNA]</scope>
    <source>
        <strain evidence="11 12">DSM 25532</strain>
    </source>
</reference>
<comment type="caution">
    <text evidence="11">The sequence shown here is derived from an EMBL/GenBank/DDBJ whole genome shotgun (WGS) entry which is preliminary data.</text>
</comment>
<sequence length="881" mass="98799">METKILKLLGRADYVPSNVPQLIGGLGLHRSQQQELQEVLHTLETEGKILVTKGHRYILAQPADMVAGIIQINRAGKGFLLPDEPGAVEIVIQESATSTALNGDRVLVRRDVKPRGLRPRTAGEAEEVTGTVVRILERKRSRLVGTLKQAREFLYVVPDDPRIPHHISVPPARDTGRPAVVGDKVVVELTHWENRFTPPEGEIVEVLGPPDAEGVDMLSVLRNYGLPLSFPREVLDEANAIVHGHGRANNEPSEEDFVGRVDCRDHMVITIDPDDAKDFDDAICLQRQSKDHWKLWVHIADVSHYVKPGSLLDKEAYERGNSTYLVDRVIPMLPEALSNELCSLKPGVARLTKCVEFDLATDGTVVKAKFHSAVIRSQRRFTYQEAYKIIQREPQDDMERMLHAAHQMAQRIRAKRFRSGALDLEFPENKIRLDERGRVLRIERIENDESHQLIEEYMLLANEAVAGRLMSLQRPSVYRVHEKPKAKRLEAFQDDVLGHRVPCGDLTKRDEVQKLLRTLEKLPIGPALKIGFLRSLMRARYAVDPLGHYGLNKQKYTHFTSPIRRYSDLVVHRTLFNNQLIPVPELKKTAEHISNTERISSDAERDSKDVKLYAHLKTQLKSGELQTYSGLVTDVRNFGFFVDVTDLGMSGLIHLSSLTDDFFIFDDVRSQLVGRHSRRVIKLGDRLPVQIYRIDETKKQVDFQLAPQSGDESRDGRDTRRSDFSRTRKSGPGPRQREERSPRPRPDGVRPRTLFPSEQRQGPRPDRPARKAEVESPEELQLASGRKRGGKGGKPGGPKQGRPPGSESGSGGGGFKGGFSKKRPHSSKKPAPRRDYGQGEGAGSGNSSSAGHKDGIAKKRPFKKGPGGFAKKGPSKRGKRK</sequence>
<feature type="compositionally biased region" description="Basic and acidic residues" evidence="9">
    <location>
        <begin position="761"/>
        <end position="774"/>
    </location>
</feature>
<evidence type="ECO:0000256" key="7">
    <source>
        <dbReference type="ARBA" id="ARBA00022884"/>
    </source>
</evidence>
<keyword evidence="6 8" id="KW-0269">Exonuclease</keyword>
<dbReference type="PROSITE" id="PS50126">
    <property type="entry name" value="S1"/>
    <property type="match status" value="1"/>
</dbReference>
<comment type="function">
    <text evidence="8">3'-5' exoribonuclease that releases 5'-nucleoside monophosphates and is involved in maturation of structured RNAs.</text>
</comment>
<feature type="domain" description="S1 motif" evidence="10">
    <location>
        <begin position="625"/>
        <end position="706"/>
    </location>
</feature>
<name>A0A366HF50_9BACT</name>
<dbReference type="EC" id="3.1.13.1" evidence="8"/>
<evidence type="ECO:0000256" key="1">
    <source>
        <dbReference type="ARBA" id="ARBA00001849"/>
    </source>
</evidence>
<dbReference type="SMART" id="SM00316">
    <property type="entry name" value="S1"/>
    <property type="match status" value="1"/>
</dbReference>
<keyword evidence="4 8" id="KW-0540">Nuclease</keyword>
<comment type="catalytic activity">
    <reaction evidence="1 8">
        <text>Exonucleolytic cleavage in the 3'- to 5'-direction to yield nucleoside 5'-phosphates.</text>
        <dbReference type="EC" id="3.1.13.1"/>
    </reaction>
</comment>
<dbReference type="Pfam" id="PF00575">
    <property type="entry name" value="S1"/>
    <property type="match status" value="1"/>
</dbReference>
<evidence type="ECO:0000256" key="8">
    <source>
        <dbReference type="HAMAP-Rule" id="MF_01895"/>
    </source>
</evidence>
<keyword evidence="5 8" id="KW-0378">Hydrolase</keyword>
<proteinExistence type="inferred from homology"/>
<evidence type="ECO:0000313" key="12">
    <source>
        <dbReference type="Proteomes" id="UP000253426"/>
    </source>
</evidence>
<dbReference type="PANTHER" id="PTHR23355:SF9">
    <property type="entry name" value="DIS3-LIKE EXONUCLEASE 2"/>
    <property type="match status" value="1"/>
</dbReference>
<dbReference type="Proteomes" id="UP000253426">
    <property type="component" value="Unassembled WGS sequence"/>
</dbReference>
<dbReference type="Pfam" id="PF00773">
    <property type="entry name" value="RNB"/>
    <property type="match status" value="1"/>
</dbReference>
<evidence type="ECO:0000256" key="6">
    <source>
        <dbReference type="ARBA" id="ARBA00022839"/>
    </source>
</evidence>
<dbReference type="InterPro" id="IPR040476">
    <property type="entry name" value="CSD2"/>
</dbReference>
<keyword evidence="12" id="KW-1185">Reference proteome</keyword>
<dbReference type="InterPro" id="IPR003029">
    <property type="entry name" value="S1_domain"/>
</dbReference>
<keyword evidence="3 8" id="KW-0963">Cytoplasm</keyword>
<keyword evidence="7 8" id="KW-0694">RNA-binding</keyword>
<feature type="compositionally biased region" description="Gly residues" evidence="9">
    <location>
        <begin position="808"/>
        <end position="817"/>
    </location>
</feature>
<dbReference type="EMBL" id="QNRR01000007">
    <property type="protein sequence ID" value="RBP41194.1"/>
    <property type="molecule type" value="Genomic_DNA"/>
</dbReference>
<dbReference type="GO" id="GO:0008859">
    <property type="term" value="F:exoribonuclease II activity"/>
    <property type="evidence" value="ECO:0007669"/>
    <property type="project" value="UniProtKB-UniRule"/>
</dbReference>
<dbReference type="InterPro" id="IPR050180">
    <property type="entry name" value="RNR_Ribonuclease"/>
</dbReference>
<dbReference type="GO" id="GO:0005829">
    <property type="term" value="C:cytosol"/>
    <property type="evidence" value="ECO:0007669"/>
    <property type="project" value="TreeGrafter"/>
</dbReference>
<dbReference type="NCBIfam" id="TIGR02063">
    <property type="entry name" value="RNase_R"/>
    <property type="match status" value="1"/>
</dbReference>
<evidence type="ECO:0000256" key="3">
    <source>
        <dbReference type="ARBA" id="ARBA00022490"/>
    </source>
</evidence>
<accession>A0A366HF50</accession>
<evidence type="ECO:0000256" key="9">
    <source>
        <dbReference type="SAM" id="MobiDB-lite"/>
    </source>
</evidence>
<dbReference type="GO" id="GO:0003723">
    <property type="term" value="F:RNA binding"/>
    <property type="evidence" value="ECO:0007669"/>
    <property type="project" value="UniProtKB-UniRule"/>
</dbReference>
<evidence type="ECO:0000256" key="2">
    <source>
        <dbReference type="ARBA" id="ARBA00004496"/>
    </source>
</evidence>
<comment type="similarity">
    <text evidence="8">Belongs to the RNR ribonuclease family. RNase R subfamily.</text>
</comment>
<dbReference type="SMART" id="SM00955">
    <property type="entry name" value="RNB"/>
    <property type="match status" value="1"/>
</dbReference>
<feature type="region of interest" description="Disordered" evidence="9">
    <location>
        <begin position="702"/>
        <end position="881"/>
    </location>
</feature>
<evidence type="ECO:0000256" key="4">
    <source>
        <dbReference type="ARBA" id="ARBA00022722"/>
    </source>
</evidence>
<protein>
    <recommendedName>
        <fullName evidence="8">Ribonuclease R</fullName>
        <shortName evidence="8">RNase R</shortName>
        <ecNumber evidence="8">3.1.13.1</ecNumber>
    </recommendedName>
</protein>
<dbReference type="SUPFAM" id="SSF50249">
    <property type="entry name" value="Nucleic acid-binding proteins"/>
    <property type="match status" value="3"/>
</dbReference>
<dbReference type="Pfam" id="PF08206">
    <property type="entry name" value="OB_RNB"/>
    <property type="match status" value="1"/>
</dbReference>
<dbReference type="AlphaFoldDB" id="A0A366HF50"/>
<dbReference type="HAMAP" id="MF_01895">
    <property type="entry name" value="RNase_R"/>
    <property type="match status" value="1"/>
</dbReference>
<dbReference type="PROSITE" id="PS01175">
    <property type="entry name" value="RIBONUCLEASE_II"/>
    <property type="match status" value="1"/>
</dbReference>
<dbReference type="InterPro" id="IPR004476">
    <property type="entry name" value="RNase_II/RNase_R"/>
</dbReference>
<feature type="compositionally biased region" description="Basic and acidic residues" evidence="9">
    <location>
        <begin position="711"/>
        <end position="726"/>
    </location>
</feature>
<dbReference type="OrthoDB" id="9764149at2"/>
<evidence type="ECO:0000259" key="10">
    <source>
        <dbReference type="PROSITE" id="PS50126"/>
    </source>
</evidence>
<dbReference type="InterPro" id="IPR012340">
    <property type="entry name" value="NA-bd_OB-fold"/>
</dbReference>